<proteinExistence type="inferred from homology"/>
<dbReference type="NCBIfam" id="NF038346">
    <property type="entry name" value="FtsX_actino"/>
    <property type="match status" value="1"/>
</dbReference>
<keyword evidence="5" id="KW-1003">Cell membrane</keyword>
<sequence>MRGGFVFSEVRQGLRRNLSMVISVILVTFLSLTFVGAATLLQMQIGQMKTYWYDKAQVAIYMCSEVSPADVCAQGEASQDLVNAVQAQLQSSTLAPYVEQFYFENHQQAYDKFQEQFKGNAVAQYVTPEQLNETFWVKLKNPEQSAIITESFTGFGGVEEVRDQRSYLDQIFSILNAASIAAIAIASLMLASAALLISTTIRLSAFARRRELGIMRLVGASNFYIQLPFILEGVLAAIIGSVLAGGAVLAIVQFFVQGYLAVSMPFTNFVGIADGLLVVPILIGAAIVLAALASGLAIRRYLRI</sequence>
<dbReference type="Pfam" id="PF18075">
    <property type="entry name" value="FtsX_ECD"/>
    <property type="match status" value="1"/>
</dbReference>
<organism evidence="14">
    <name type="scientific">freshwater metagenome</name>
    <dbReference type="NCBI Taxonomy" id="449393"/>
    <lineage>
        <taxon>unclassified sequences</taxon>
        <taxon>metagenomes</taxon>
        <taxon>ecological metagenomes</taxon>
    </lineage>
</organism>
<evidence type="ECO:0000256" key="4">
    <source>
        <dbReference type="ARBA" id="ARBA00021907"/>
    </source>
</evidence>
<keyword evidence="9 11" id="KW-0472">Membrane</keyword>
<accession>A0A6J6N6Q3</accession>
<evidence type="ECO:0000256" key="11">
    <source>
        <dbReference type="SAM" id="Phobius"/>
    </source>
</evidence>
<evidence type="ECO:0000256" key="8">
    <source>
        <dbReference type="ARBA" id="ARBA00022989"/>
    </source>
</evidence>
<protein>
    <recommendedName>
        <fullName evidence="4">Cell division protein FtsX</fullName>
    </recommendedName>
</protein>
<dbReference type="EMBL" id="CAEZXK010000006">
    <property type="protein sequence ID" value="CAB4681862.1"/>
    <property type="molecule type" value="Genomic_DNA"/>
</dbReference>
<feature type="domain" description="FtsX extracellular" evidence="13">
    <location>
        <begin position="57"/>
        <end position="161"/>
    </location>
</feature>
<keyword evidence="10" id="KW-0131">Cell cycle</keyword>
<dbReference type="PANTHER" id="PTHR47755:SF1">
    <property type="entry name" value="CELL DIVISION PROTEIN FTSX"/>
    <property type="match status" value="1"/>
</dbReference>
<feature type="transmembrane region" description="Helical" evidence="11">
    <location>
        <begin position="174"/>
        <end position="203"/>
    </location>
</feature>
<dbReference type="GO" id="GO:0005886">
    <property type="term" value="C:plasma membrane"/>
    <property type="evidence" value="ECO:0007669"/>
    <property type="project" value="UniProtKB-SubCell"/>
</dbReference>
<comment type="subcellular location">
    <subcellularLocation>
        <location evidence="2">Cell membrane</location>
        <topology evidence="2">Multi-pass membrane protein</topology>
    </subcellularLocation>
</comment>
<reference evidence="14" key="1">
    <citation type="submission" date="2020-05" db="EMBL/GenBank/DDBJ databases">
        <authorList>
            <person name="Chiriac C."/>
            <person name="Salcher M."/>
            <person name="Ghai R."/>
            <person name="Kavagutti S V."/>
        </authorList>
    </citation>
    <scope>NUCLEOTIDE SEQUENCE</scope>
</reference>
<keyword evidence="6" id="KW-0132">Cell division</keyword>
<dbReference type="InterPro" id="IPR047929">
    <property type="entry name" value="FtsX_actino"/>
</dbReference>
<evidence type="ECO:0000259" key="13">
    <source>
        <dbReference type="Pfam" id="PF18075"/>
    </source>
</evidence>
<evidence type="ECO:0000256" key="1">
    <source>
        <dbReference type="ARBA" id="ARBA00003552"/>
    </source>
</evidence>
<evidence type="ECO:0000256" key="9">
    <source>
        <dbReference type="ARBA" id="ARBA00023136"/>
    </source>
</evidence>
<evidence type="ECO:0000256" key="3">
    <source>
        <dbReference type="ARBA" id="ARBA00007379"/>
    </source>
</evidence>
<evidence type="ECO:0000256" key="6">
    <source>
        <dbReference type="ARBA" id="ARBA00022618"/>
    </source>
</evidence>
<feature type="transmembrane region" description="Helical" evidence="11">
    <location>
        <begin position="223"/>
        <end position="256"/>
    </location>
</feature>
<dbReference type="PIRSF" id="PIRSF003097">
    <property type="entry name" value="FtsX"/>
    <property type="match status" value="1"/>
</dbReference>
<dbReference type="Gene3D" id="3.30.70.3040">
    <property type="match status" value="1"/>
</dbReference>
<comment type="function">
    <text evidence="1">Part of the ABC transporter FtsEX involved in cellular division.</text>
</comment>
<dbReference type="InterPro" id="IPR040690">
    <property type="entry name" value="FtsX_ECD"/>
</dbReference>
<feature type="transmembrane region" description="Helical" evidence="11">
    <location>
        <begin position="276"/>
        <end position="298"/>
    </location>
</feature>
<dbReference type="GO" id="GO:0051301">
    <property type="term" value="P:cell division"/>
    <property type="evidence" value="ECO:0007669"/>
    <property type="project" value="UniProtKB-KW"/>
</dbReference>
<comment type="similarity">
    <text evidence="3">Belongs to the ABC-4 integral membrane protein family. FtsX subfamily.</text>
</comment>
<evidence type="ECO:0000259" key="12">
    <source>
        <dbReference type="Pfam" id="PF02687"/>
    </source>
</evidence>
<gene>
    <name evidence="14" type="ORF">UFOPK2370_00357</name>
</gene>
<feature type="transmembrane region" description="Helical" evidence="11">
    <location>
        <begin position="21"/>
        <end position="45"/>
    </location>
</feature>
<evidence type="ECO:0000256" key="10">
    <source>
        <dbReference type="ARBA" id="ARBA00023306"/>
    </source>
</evidence>
<keyword evidence="7 11" id="KW-0812">Transmembrane</keyword>
<name>A0A6J6N6Q3_9ZZZZ</name>
<evidence type="ECO:0000256" key="7">
    <source>
        <dbReference type="ARBA" id="ARBA00022692"/>
    </source>
</evidence>
<dbReference type="Pfam" id="PF02687">
    <property type="entry name" value="FtsX"/>
    <property type="match status" value="1"/>
</dbReference>
<evidence type="ECO:0000313" key="14">
    <source>
        <dbReference type="EMBL" id="CAB4681862.1"/>
    </source>
</evidence>
<evidence type="ECO:0000256" key="5">
    <source>
        <dbReference type="ARBA" id="ARBA00022475"/>
    </source>
</evidence>
<dbReference type="InterPro" id="IPR003838">
    <property type="entry name" value="ABC3_permease_C"/>
</dbReference>
<dbReference type="AlphaFoldDB" id="A0A6J6N6Q3"/>
<dbReference type="InterPro" id="IPR004513">
    <property type="entry name" value="FtsX"/>
</dbReference>
<evidence type="ECO:0000256" key="2">
    <source>
        <dbReference type="ARBA" id="ARBA00004651"/>
    </source>
</evidence>
<keyword evidence="8 11" id="KW-1133">Transmembrane helix</keyword>
<dbReference type="PANTHER" id="PTHR47755">
    <property type="entry name" value="CELL DIVISION PROTEIN FTSX"/>
    <property type="match status" value="1"/>
</dbReference>
<feature type="domain" description="ABC3 transporter permease C-terminal" evidence="12">
    <location>
        <begin position="184"/>
        <end position="303"/>
    </location>
</feature>